<dbReference type="AlphaFoldDB" id="A0A9D9IS62"/>
<sequence length="362" mass="41236">MAEETPRRRLPAEWERQSGVQLTWPHCDTEWYRLDKVLECYVEIASNILRFEPLMIVARDADEAKEDIRKISGEKGFRIDMEKIMFQEAPLNDTWARDHGAISVWGENGEKYIFDFVFNGWGLKFASNFDNQITKRIFTQGAFEDDVTGVDMRPFVLEGGSIDSDGQGTLLTTTECLCSVNRNEYLDKDEIENELKTAFGLDRVLWLDSGQIIGDDTDGHVDTLARFCSPDTIAYVSCDDINDPQYEDFSSMMLQLQSFRTKDGKPYRLVPLPFADPIFLDDYRLPASYANFLIVNGGVLLPGTGSQKDEVARQRLQEVFPDREVVVINCNALLSGHGSLHCITMQYPEGFLRTGKDARKQF</sequence>
<dbReference type="Gene3D" id="3.75.10.10">
    <property type="entry name" value="L-arginine/glycine Amidinotransferase, Chain A"/>
    <property type="match status" value="1"/>
</dbReference>
<evidence type="ECO:0000313" key="3">
    <source>
        <dbReference type="Proteomes" id="UP000823771"/>
    </source>
</evidence>
<gene>
    <name evidence="2" type="ORF">IAB80_02920</name>
</gene>
<dbReference type="SUPFAM" id="SSF55909">
    <property type="entry name" value="Pentein"/>
    <property type="match status" value="1"/>
</dbReference>
<accession>A0A9D9IS62</accession>
<reference evidence="2" key="1">
    <citation type="submission" date="2020-10" db="EMBL/GenBank/DDBJ databases">
        <authorList>
            <person name="Gilroy R."/>
        </authorList>
    </citation>
    <scope>NUCLEOTIDE SEQUENCE</scope>
    <source>
        <strain evidence="2">2478</strain>
    </source>
</reference>
<protein>
    <submittedName>
        <fullName evidence="2">Agmatine deiminase family protein</fullName>
    </submittedName>
</protein>
<dbReference type="PANTHER" id="PTHR31377">
    <property type="entry name" value="AGMATINE DEIMINASE-RELATED"/>
    <property type="match status" value="1"/>
</dbReference>
<name>A0A9D9IS62_9BACT</name>
<dbReference type="PANTHER" id="PTHR31377:SF0">
    <property type="entry name" value="AGMATINE DEIMINASE-RELATED"/>
    <property type="match status" value="1"/>
</dbReference>
<evidence type="ECO:0000313" key="2">
    <source>
        <dbReference type="EMBL" id="MBO8477833.1"/>
    </source>
</evidence>
<comment type="caution">
    <text evidence="2">The sequence shown here is derived from an EMBL/GenBank/DDBJ whole genome shotgun (WGS) entry which is preliminary data.</text>
</comment>
<proteinExistence type="predicted"/>
<evidence type="ECO:0000256" key="1">
    <source>
        <dbReference type="ARBA" id="ARBA00022801"/>
    </source>
</evidence>
<reference evidence="2" key="2">
    <citation type="journal article" date="2021" name="PeerJ">
        <title>Extensive microbial diversity within the chicken gut microbiome revealed by metagenomics and culture.</title>
        <authorList>
            <person name="Gilroy R."/>
            <person name="Ravi A."/>
            <person name="Getino M."/>
            <person name="Pursley I."/>
            <person name="Horton D.L."/>
            <person name="Alikhan N.F."/>
            <person name="Baker D."/>
            <person name="Gharbi K."/>
            <person name="Hall N."/>
            <person name="Watson M."/>
            <person name="Adriaenssens E.M."/>
            <person name="Foster-Nyarko E."/>
            <person name="Jarju S."/>
            <person name="Secka A."/>
            <person name="Antonio M."/>
            <person name="Oren A."/>
            <person name="Chaudhuri R.R."/>
            <person name="La Ragione R."/>
            <person name="Hildebrand F."/>
            <person name="Pallen M.J."/>
        </authorList>
    </citation>
    <scope>NUCLEOTIDE SEQUENCE</scope>
    <source>
        <strain evidence="2">2478</strain>
    </source>
</reference>
<dbReference type="InterPro" id="IPR007466">
    <property type="entry name" value="Peptidyl-Arg-deiminase_porph"/>
</dbReference>
<dbReference type="Pfam" id="PF04371">
    <property type="entry name" value="PAD_porph"/>
    <property type="match status" value="1"/>
</dbReference>
<dbReference type="GO" id="GO:0047632">
    <property type="term" value="F:agmatine deiminase activity"/>
    <property type="evidence" value="ECO:0007669"/>
    <property type="project" value="TreeGrafter"/>
</dbReference>
<dbReference type="EMBL" id="JADILZ010000027">
    <property type="protein sequence ID" value="MBO8477833.1"/>
    <property type="molecule type" value="Genomic_DNA"/>
</dbReference>
<dbReference type="Proteomes" id="UP000823771">
    <property type="component" value="Unassembled WGS sequence"/>
</dbReference>
<keyword evidence="1" id="KW-0378">Hydrolase</keyword>
<dbReference type="GO" id="GO:0009446">
    <property type="term" value="P:putrescine biosynthetic process"/>
    <property type="evidence" value="ECO:0007669"/>
    <property type="project" value="InterPro"/>
</dbReference>
<organism evidence="2 3">
    <name type="scientific">Candidatus Cryptobacteroides excrementipullorum</name>
    <dbReference type="NCBI Taxonomy" id="2840761"/>
    <lineage>
        <taxon>Bacteria</taxon>
        <taxon>Pseudomonadati</taxon>
        <taxon>Bacteroidota</taxon>
        <taxon>Bacteroidia</taxon>
        <taxon>Bacteroidales</taxon>
        <taxon>Candidatus Cryptobacteroides</taxon>
    </lineage>
</organism>
<dbReference type="GO" id="GO:0004668">
    <property type="term" value="F:protein-arginine deiminase activity"/>
    <property type="evidence" value="ECO:0007669"/>
    <property type="project" value="InterPro"/>
</dbReference>